<comment type="caution">
    <text evidence="8">The sequence shown here is derived from an EMBL/GenBank/DDBJ whole genome shotgun (WGS) entry which is preliminary data.</text>
</comment>
<feature type="transmembrane region" description="Helical" evidence="7">
    <location>
        <begin position="198"/>
        <end position="220"/>
    </location>
</feature>
<comment type="similarity">
    <text evidence="2">Belongs to the cytochrome ubiquinol oxidase subunit 2 family.</text>
</comment>
<feature type="transmembrane region" description="Helical" evidence="7">
    <location>
        <begin position="80"/>
        <end position="105"/>
    </location>
</feature>
<feature type="transmembrane region" description="Helical" evidence="7">
    <location>
        <begin position="55"/>
        <end position="74"/>
    </location>
</feature>
<evidence type="ECO:0000256" key="2">
    <source>
        <dbReference type="ARBA" id="ARBA00007543"/>
    </source>
</evidence>
<feature type="transmembrane region" description="Helical" evidence="7">
    <location>
        <begin position="6"/>
        <end position="34"/>
    </location>
</feature>
<dbReference type="InterPro" id="IPR003317">
    <property type="entry name" value="Cyt-d_oxidase_su2"/>
</dbReference>
<dbReference type="Pfam" id="PF02322">
    <property type="entry name" value="Cyt_bd_oxida_II"/>
    <property type="match status" value="1"/>
</dbReference>
<keyword evidence="5 7" id="KW-1133">Transmembrane helix</keyword>
<feature type="transmembrane region" description="Helical" evidence="7">
    <location>
        <begin position="300"/>
        <end position="328"/>
    </location>
</feature>
<evidence type="ECO:0000256" key="3">
    <source>
        <dbReference type="ARBA" id="ARBA00022475"/>
    </source>
</evidence>
<keyword evidence="8" id="KW-0560">Oxidoreductase</keyword>
<dbReference type="EMBL" id="JAGIYQ010000008">
    <property type="protein sequence ID" value="MBP0726035.1"/>
    <property type="molecule type" value="Genomic_DNA"/>
</dbReference>
<proteinExistence type="inferred from homology"/>
<reference evidence="8" key="1">
    <citation type="submission" date="2021-04" db="EMBL/GenBank/DDBJ databases">
        <title>Genome seq and assembly of Bacillus sp.</title>
        <authorList>
            <person name="Chhetri G."/>
        </authorList>
    </citation>
    <scope>NUCLEOTIDE SEQUENCE</scope>
    <source>
        <strain evidence="8">RG28</strain>
    </source>
</reference>
<evidence type="ECO:0000256" key="1">
    <source>
        <dbReference type="ARBA" id="ARBA00004651"/>
    </source>
</evidence>
<dbReference type="GO" id="GO:0016491">
    <property type="term" value="F:oxidoreductase activity"/>
    <property type="evidence" value="ECO:0007669"/>
    <property type="project" value="UniProtKB-KW"/>
</dbReference>
<protein>
    <submittedName>
        <fullName evidence="8">Cytochrome d ubiquinol oxidase subunit II</fullName>
        <ecNumber evidence="8">1.10.3.-</ecNumber>
    </submittedName>
</protein>
<comment type="subcellular location">
    <subcellularLocation>
        <location evidence="1">Cell membrane</location>
        <topology evidence="1">Multi-pass membrane protein</topology>
    </subcellularLocation>
</comment>
<dbReference type="AlphaFoldDB" id="A0A940SJH2"/>
<accession>A0A940SJH2</accession>
<keyword evidence="4 7" id="KW-0812">Transmembrane</keyword>
<keyword evidence="3" id="KW-1003">Cell membrane</keyword>
<organism evidence="8 9">
    <name type="scientific">Gottfriedia endophytica</name>
    <dbReference type="NCBI Taxonomy" id="2820819"/>
    <lineage>
        <taxon>Bacteria</taxon>
        <taxon>Bacillati</taxon>
        <taxon>Bacillota</taxon>
        <taxon>Bacilli</taxon>
        <taxon>Bacillales</taxon>
        <taxon>Bacillaceae</taxon>
        <taxon>Gottfriedia</taxon>
    </lineage>
</organism>
<feature type="transmembrane region" description="Helical" evidence="7">
    <location>
        <begin position="262"/>
        <end position="280"/>
    </location>
</feature>
<evidence type="ECO:0000256" key="4">
    <source>
        <dbReference type="ARBA" id="ARBA00022692"/>
    </source>
</evidence>
<dbReference type="GO" id="GO:0005886">
    <property type="term" value="C:plasma membrane"/>
    <property type="evidence" value="ECO:0007669"/>
    <property type="project" value="UniProtKB-SubCell"/>
</dbReference>
<evidence type="ECO:0000313" key="9">
    <source>
        <dbReference type="Proteomes" id="UP000682134"/>
    </source>
</evidence>
<dbReference type="EC" id="1.10.3.-" evidence="8"/>
<dbReference type="Proteomes" id="UP000682134">
    <property type="component" value="Unassembled WGS sequence"/>
</dbReference>
<keyword evidence="6 7" id="KW-0472">Membrane</keyword>
<feature type="transmembrane region" description="Helical" evidence="7">
    <location>
        <begin position="162"/>
        <end position="186"/>
    </location>
</feature>
<gene>
    <name evidence="8" type="ORF">J5Y03_12710</name>
</gene>
<feature type="transmembrane region" description="Helical" evidence="7">
    <location>
        <begin position="117"/>
        <end position="142"/>
    </location>
</feature>
<sequence>MNIQLLGMIVLWTFLYGYIIVASIDFGAGFFAYYGKMTKQDHVINNIIDRYLAPVWEVTNVFFVFFFVGLIGFFPSVAYYLGTALLIPGSIALVLLSIRGSFYAFSNYGSKDNKVYLFLYGATGLLIPAALCTVLTISGGGFITEKNGAVQFLAGKLFSSLYSWSVVIIAIISVLYISATFLTYYANRAKDYGALAILRRYALFWSIPTILASFLVFVGLRDNNVHFYQRIIDKYWWMFALSLVCFIVASLLILFKRNYGTAFIFVMLQYFFAFYGYGASHLPYILDPYITIYSGFTVHTAAVALVIVFILGLVLLIPSLIILMRLFLFNADYIQGKK</sequence>
<evidence type="ECO:0000256" key="7">
    <source>
        <dbReference type="SAM" id="Phobius"/>
    </source>
</evidence>
<dbReference type="RefSeq" id="WP_209406234.1">
    <property type="nucleotide sequence ID" value="NZ_JAGIYQ010000008.1"/>
</dbReference>
<evidence type="ECO:0000313" key="8">
    <source>
        <dbReference type="EMBL" id="MBP0726035.1"/>
    </source>
</evidence>
<keyword evidence="9" id="KW-1185">Reference proteome</keyword>
<evidence type="ECO:0000256" key="5">
    <source>
        <dbReference type="ARBA" id="ARBA00022989"/>
    </source>
</evidence>
<name>A0A940SJH2_9BACI</name>
<feature type="transmembrane region" description="Helical" evidence="7">
    <location>
        <begin position="235"/>
        <end position="255"/>
    </location>
</feature>
<evidence type="ECO:0000256" key="6">
    <source>
        <dbReference type="ARBA" id="ARBA00023136"/>
    </source>
</evidence>